<dbReference type="RefSeq" id="WP_015332271.1">
    <property type="nucleotide sequence ID" value="NC_020054.1"/>
</dbReference>
<keyword evidence="1" id="KW-0472">Membrane</keyword>
<dbReference type="InterPro" id="IPR007730">
    <property type="entry name" value="SPOR-like_dom"/>
</dbReference>
<dbReference type="Pfam" id="PF18175">
    <property type="entry name" value="HU-CCDC81_bac_2"/>
    <property type="match status" value="1"/>
</dbReference>
<dbReference type="Gene3D" id="3.30.70.1070">
    <property type="entry name" value="Sporulation related repeat"/>
    <property type="match status" value="1"/>
</dbReference>
<gene>
    <name evidence="3" type="ORF">FAES_3163</name>
</gene>
<dbReference type="KEGG" id="fae:FAES_3163"/>
<dbReference type="Proteomes" id="UP000011058">
    <property type="component" value="Chromosome"/>
</dbReference>
<dbReference type="EMBL" id="HE796683">
    <property type="protein sequence ID" value="CCH01172.1"/>
    <property type="molecule type" value="Genomic_DNA"/>
</dbReference>
<evidence type="ECO:0000313" key="4">
    <source>
        <dbReference type="Proteomes" id="UP000011058"/>
    </source>
</evidence>
<dbReference type="PROSITE" id="PS51724">
    <property type="entry name" value="SPOR"/>
    <property type="match status" value="1"/>
</dbReference>
<dbReference type="InterPro" id="IPR036680">
    <property type="entry name" value="SPOR-like_sf"/>
</dbReference>
<keyword evidence="1" id="KW-0812">Transmembrane</keyword>
<proteinExistence type="predicted"/>
<evidence type="ECO:0000259" key="2">
    <source>
        <dbReference type="PROSITE" id="PS51724"/>
    </source>
</evidence>
<accession>I0KAL9</accession>
<evidence type="ECO:0000313" key="3">
    <source>
        <dbReference type="EMBL" id="CCH01172.1"/>
    </source>
</evidence>
<protein>
    <recommendedName>
        <fullName evidence="2">SPOR domain-containing protein</fullName>
    </recommendedName>
</protein>
<sequence>MAMRPISDYLKKLLYQYDCLVVPALGAFLTHNVSASYNETTGQFLPPRRKVAFNEALRLDDGILLNYILLHENCSREVALQAISQFVTDLKQQTRETGSFVLDGLGMFSLNSENNLQFDPELRHNFLGNAYGLQPLMLTRQMVHPAVPVLEKPVVVKPLPTMALTVVVQPTQQEVGEVLPMPVAPQRTQTTWRWAAAAIMVGTLGFISYFSVIKPNESFQSSLNPGNLFRLPNFSTAKPATPAATDEATPVSTGSTATVAPVTKPVVAPAPSVPTTLASTPAADESVTKSALALVEAVSSSRKAAAKAAEKTVVKKPAVVAVEPAAPQAPFTVIAGSFASRSNAIRFQKMLKRAGYDQAYILPGRTKGLIKVAAVGADAYQEAKASLDSLNALTGITPWILRSR</sequence>
<dbReference type="Pfam" id="PF05036">
    <property type="entry name" value="SPOR"/>
    <property type="match status" value="1"/>
</dbReference>
<feature type="domain" description="SPOR" evidence="2">
    <location>
        <begin position="325"/>
        <end position="403"/>
    </location>
</feature>
<dbReference type="Pfam" id="PF18174">
    <property type="entry name" value="HU-CCDC81_bac_1"/>
    <property type="match status" value="1"/>
</dbReference>
<dbReference type="GO" id="GO:0042834">
    <property type="term" value="F:peptidoglycan binding"/>
    <property type="evidence" value="ECO:0007669"/>
    <property type="project" value="InterPro"/>
</dbReference>
<dbReference type="eggNOG" id="COG3087">
    <property type="taxonomic scope" value="Bacteria"/>
</dbReference>
<dbReference type="HOGENOM" id="CLU_061747_1_0_10"/>
<reference evidence="3 4" key="1">
    <citation type="journal article" date="2012" name="J. Bacteriol.">
        <title>Genome Sequence of Fibrella aestuarina BUZ 2T, a Filamentous Marine Bacterium.</title>
        <authorList>
            <person name="Filippini M."/>
            <person name="Qi W."/>
            <person name="Blom J."/>
            <person name="Goesmann A."/>
            <person name="Smits T.H."/>
            <person name="Bagheri H.C."/>
        </authorList>
    </citation>
    <scope>NUCLEOTIDE SEQUENCE [LARGE SCALE GENOMIC DNA]</scope>
    <source>
        <strain evidence="4">BUZ 2T</strain>
    </source>
</reference>
<dbReference type="STRING" id="1166018.FAES_3163"/>
<dbReference type="AlphaFoldDB" id="I0KAL9"/>
<keyword evidence="1" id="KW-1133">Transmembrane helix</keyword>
<feature type="transmembrane region" description="Helical" evidence="1">
    <location>
        <begin position="192"/>
        <end position="212"/>
    </location>
</feature>
<name>I0KAL9_9BACT</name>
<organism evidence="3 4">
    <name type="scientific">Fibrella aestuarina BUZ 2</name>
    <dbReference type="NCBI Taxonomy" id="1166018"/>
    <lineage>
        <taxon>Bacteria</taxon>
        <taxon>Pseudomonadati</taxon>
        <taxon>Bacteroidota</taxon>
        <taxon>Cytophagia</taxon>
        <taxon>Cytophagales</taxon>
        <taxon>Spirosomataceae</taxon>
        <taxon>Fibrella</taxon>
    </lineage>
</organism>
<keyword evidence="4" id="KW-1185">Reference proteome</keyword>
<evidence type="ECO:0000256" key="1">
    <source>
        <dbReference type="SAM" id="Phobius"/>
    </source>
</evidence>
<dbReference type="InterPro" id="IPR040495">
    <property type="entry name" value="HU-CCDC81_bac_1"/>
</dbReference>
<dbReference type="SUPFAM" id="SSF110997">
    <property type="entry name" value="Sporulation related repeat"/>
    <property type="match status" value="1"/>
</dbReference>
<dbReference type="InterPro" id="IPR041268">
    <property type="entry name" value="HU-CCDC81_bac_2"/>
</dbReference>